<evidence type="ECO:0000313" key="2">
    <source>
        <dbReference type="Proteomes" id="UP000198889"/>
    </source>
</evidence>
<dbReference type="EMBL" id="FMTP01000010">
    <property type="protein sequence ID" value="SCW95515.1"/>
    <property type="molecule type" value="Genomic_DNA"/>
</dbReference>
<dbReference type="AlphaFoldDB" id="A0A1G4URC7"/>
<reference evidence="2" key="1">
    <citation type="submission" date="2016-10" db="EMBL/GenBank/DDBJ databases">
        <authorList>
            <person name="Varghese N."/>
            <person name="Submissions S."/>
        </authorList>
    </citation>
    <scope>NUCLEOTIDE SEQUENCE [LARGE SCALE GENOMIC DNA]</scope>
    <source>
        <strain evidence="2">CGMCC 1.1761</strain>
    </source>
</reference>
<keyword evidence="2" id="KW-1185">Reference proteome</keyword>
<evidence type="ECO:0000313" key="1">
    <source>
        <dbReference type="EMBL" id="SCW95515.1"/>
    </source>
</evidence>
<sequence length="104" mass="11507">MNRTLDTLAARAANDLDILEACKNHTVPPVAEKRRALADLVRKSGDSFRAAHEQSGVTLTEFLDLASTKLRDIRRGRAALAKERLARIEQAKLEREELMAGLAV</sequence>
<accession>A0A1G4URC7</accession>
<organism evidence="1 2">
    <name type="scientific">Ancylobacter rudongensis</name>
    <dbReference type="NCBI Taxonomy" id="177413"/>
    <lineage>
        <taxon>Bacteria</taxon>
        <taxon>Pseudomonadati</taxon>
        <taxon>Pseudomonadota</taxon>
        <taxon>Alphaproteobacteria</taxon>
        <taxon>Hyphomicrobiales</taxon>
        <taxon>Xanthobacteraceae</taxon>
        <taxon>Ancylobacter</taxon>
    </lineage>
</organism>
<protein>
    <submittedName>
        <fullName evidence="1">Uncharacterized protein</fullName>
    </submittedName>
</protein>
<name>A0A1G4URC7_9HYPH</name>
<dbReference type="RefSeq" id="WP_091444076.1">
    <property type="nucleotide sequence ID" value="NZ_FMTP01000010.1"/>
</dbReference>
<dbReference type="Proteomes" id="UP000198889">
    <property type="component" value="Unassembled WGS sequence"/>
</dbReference>
<gene>
    <name evidence="1" type="ORF">SAMN05660859_0045</name>
</gene>
<proteinExistence type="predicted"/>